<dbReference type="PATRIC" id="fig|1434111.4.peg.1359"/>
<dbReference type="STRING" id="1434111.MSLAZ_1062"/>
<dbReference type="Gene3D" id="2.60.40.1120">
    <property type="entry name" value="Carboxypeptidase-like, regulatory domain"/>
    <property type="match status" value="2"/>
</dbReference>
<dbReference type="InterPro" id="IPR008969">
    <property type="entry name" value="CarboxyPept-like_regulatory"/>
</dbReference>
<feature type="region of interest" description="Disordered" evidence="1">
    <location>
        <begin position="624"/>
        <end position="658"/>
    </location>
</feature>
<keyword evidence="3" id="KW-1185">Reference proteome</keyword>
<dbReference type="Proteomes" id="UP000033072">
    <property type="component" value="Chromosome"/>
</dbReference>
<evidence type="ECO:0000256" key="1">
    <source>
        <dbReference type="SAM" id="MobiDB-lite"/>
    </source>
</evidence>
<evidence type="ECO:0000313" key="3">
    <source>
        <dbReference type="Proteomes" id="UP000033072"/>
    </source>
</evidence>
<dbReference type="AlphaFoldDB" id="A0A0E3S5U3"/>
<organism evidence="2 3">
    <name type="scientific">Methanosarcina lacustris Z-7289</name>
    <dbReference type="NCBI Taxonomy" id="1434111"/>
    <lineage>
        <taxon>Archaea</taxon>
        <taxon>Methanobacteriati</taxon>
        <taxon>Methanobacteriota</taxon>
        <taxon>Stenosarchaea group</taxon>
        <taxon>Methanomicrobia</taxon>
        <taxon>Methanosarcinales</taxon>
        <taxon>Methanosarcinaceae</taxon>
        <taxon>Methanosarcina</taxon>
    </lineage>
</organism>
<name>A0A0E3S5U3_9EURY</name>
<dbReference type="OrthoDB" id="380718at2157"/>
<dbReference type="KEGG" id="mls:MSLAZ_1062"/>
<sequence length="686" mass="75274">MKKVIIFSLLLLCLLAIPGCAWEQTFENNPHDLSDSQTIITGCTKQTSITGTYYSVSSGYSDGSEHTVEFDTAWDGSLFVTILSASGSVGFPVGLRIWDTEGNIIFDQPIITSVPIGQTSTIEFRENAMGTGVSTYKNEVLQGTNLYTSTANPFGKFMFIGYKPLYWATESMSFDNFRTTQGVIGCDEQCLWTDAGEYYNVGYPPLPNSYWFVRIYDITGEIIEQTNVSQNTNYFIPVANLTQAGEYEIALYQHYSVTNQNIYHVNRLFTNVHPEYGSIALTDAVYAPGETVRISGHISPYYPGYTIEVAGPDNGDFIEYELTAEDQTFYYVVPDTAIDGARSVILFDPAKTNKQTLYFDVGGGISGTYVRLDKSVYTNTNEIAIKYVDIPSGALIKVKGSMSGTPVFVSSYTKTGSGIFTHQLTGEDINKITVEIIQNGEIIGSTYASVAAGEYQIYGYVYDVNDYSGLPGVLLDAGGRQTNSTLTGSYSFLVPAGTQTFQLSKTGYVTQTLSIDLIDISQLHNFYLVPVPPAGENANMLYGMASDRLTGEPLSSTFIKITNGSTTYSTLSWSDTGYFSFDYPDIAGTWTLQAQKTGYNNYKTTITIDGQTYLDVQLTEVNAAADDPEWNSGDSDSDSDSGSSDSTDRPSREAASDSLTWLEETMPGLIKLAVMVFMLALVGWRF</sequence>
<dbReference type="GeneID" id="24805782"/>
<reference evidence="2 3" key="1">
    <citation type="submission" date="2014-07" db="EMBL/GenBank/DDBJ databases">
        <title>Methanogenic archaea and the global carbon cycle.</title>
        <authorList>
            <person name="Henriksen J.R."/>
            <person name="Luke J."/>
            <person name="Reinhart S."/>
            <person name="Benedict M.N."/>
            <person name="Youngblut N.D."/>
            <person name="Metcalf M.E."/>
            <person name="Whitaker R.J."/>
            <person name="Metcalf W.W."/>
        </authorList>
    </citation>
    <scope>NUCLEOTIDE SEQUENCE [LARGE SCALE GENOMIC DNA]</scope>
    <source>
        <strain evidence="2 3">Z-7289</strain>
    </source>
</reference>
<dbReference type="EMBL" id="CP009515">
    <property type="protein sequence ID" value="AKB74323.1"/>
    <property type="molecule type" value="Genomic_DNA"/>
</dbReference>
<dbReference type="SUPFAM" id="SSF49464">
    <property type="entry name" value="Carboxypeptidase regulatory domain-like"/>
    <property type="match status" value="2"/>
</dbReference>
<gene>
    <name evidence="2" type="ORF">MSLAZ_1062</name>
</gene>
<dbReference type="HOGENOM" id="CLU_408065_0_0_2"/>
<feature type="compositionally biased region" description="Basic and acidic residues" evidence="1">
    <location>
        <begin position="646"/>
        <end position="655"/>
    </location>
</feature>
<protein>
    <recommendedName>
        <fullName evidence="4">PEGA domain-containing protein</fullName>
    </recommendedName>
</protein>
<evidence type="ECO:0000313" key="2">
    <source>
        <dbReference type="EMBL" id="AKB74323.1"/>
    </source>
</evidence>
<evidence type="ECO:0008006" key="4">
    <source>
        <dbReference type="Google" id="ProtNLM"/>
    </source>
</evidence>
<proteinExistence type="predicted"/>
<accession>A0A0E3S5U3</accession>
<dbReference type="RefSeq" id="WP_048125164.1">
    <property type="nucleotide sequence ID" value="NZ_CP009515.1"/>
</dbReference>